<feature type="compositionally biased region" description="Low complexity" evidence="1">
    <location>
        <begin position="543"/>
        <end position="561"/>
    </location>
</feature>
<reference evidence="3 4" key="1">
    <citation type="journal article" date="2018" name="Evol. Lett.">
        <title>Horizontal gene cluster transfer increased hallucinogenic mushroom diversity.</title>
        <authorList>
            <person name="Reynolds H.T."/>
            <person name="Vijayakumar V."/>
            <person name="Gluck-Thaler E."/>
            <person name="Korotkin H.B."/>
            <person name="Matheny P.B."/>
            <person name="Slot J.C."/>
        </authorList>
    </citation>
    <scope>NUCLEOTIDE SEQUENCE [LARGE SCALE GENOMIC DNA]</scope>
    <source>
        <strain evidence="3 4">SRW20</strain>
    </source>
</reference>
<feature type="region of interest" description="Disordered" evidence="1">
    <location>
        <begin position="391"/>
        <end position="647"/>
    </location>
</feature>
<feature type="region of interest" description="Disordered" evidence="1">
    <location>
        <begin position="169"/>
        <end position="234"/>
    </location>
</feature>
<protein>
    <submittedName>
        <fullName evidence="3">Uncharacterized protein</fullName>
    </submittedName>
</protein>
<proteinExistence type="predicted"/>
<feature type="region of interest" description="Disordered" evidence="1">
    <location>
        <begin position="1157"/>
        <end position="1189"/>
    </location>
</feature>
<feature type="compositionally biased region" description="Polar residues" evidence="1">
    <location>
        <begin position="486"/>
        <end position="502"/>
    </location>
</feature>
<feature type="compositionally biased region" description="Polar residues" evidence="1">
    <location>
        <begin position="393"/>
        <end position="408"/>
    </location>
</feature>
<dbReference type="InParanoid" id="A0A409VPR3"/>
<gene>
    <name evidence="3" type="ORF">CVT26_005752</name>
</gene>
<feature type="region of interest" description="Disordered" evidence="1">
    <location>
        <begin position="281"/>
        <end position="301"/>
    </location>
</feature>
<feature type="compositionally biased region" description="Polar residues" evidence="1">
    <location>
        <begin position="169"/>
        <end position="178"/>
    </location>
</feature>
<accession>A0A409VPR3</accession>
<evidence type="ECO:0000313" key="4">
    <source>
        <dbReference type="Proteomes" id="UP000284706"/>
    </source>
</evidence>
<feature type="compositionally biased region" description="Polar residues" evidence="1">
    <location>
        <begin position="705"/>
        <end position="714"/>
    </location>
</feature>
<feature type="compositionally biased region" description="Low complexity" evidence="1">
    <location>
        <begin position="740"/>
        <end position="750"/>
    </location>
</feature>
<dbReference type="Proteomes" id="UP000284706">
    <property type="component" value="Unassembled WGS sequence"/>
</dbReference>
<feature type="compositionally biased region" description="Acidic residues" evidence="1">
    <location>
        <begin position="510"/>
        <end position="526"/>
    </location>
</feature>
<feature type="chain" id="PRO_5019389889" evidence="2">
    <location>
        <begin position="19"/>
        <end position="1232"/>
    </location>
</feature>
<organism evidence="3 4">
    <name type="scientific">Gymnopilus dilepis</name>
    <dbReference type="NCBI Taxonomy" id="231916"/>
    <lineage>
        <taxon>Eukaryota</taxon>
        <taxon>Fungi</taxon>
        <taxon>Dikarya</taxon>
        <taxon>Basidiomycota</taxon>
        <taxon>Agaricomycotina</taxon>
        <taxon>Agaricomycetes</taxon>
        <taxon>Agaricomycetidae</taxon>
        <taxon>Agaricales</taxon>
        <taxon>Agaricineae</taxon>
        <taxon>Hymenogastraceae</taxon>
        <taxon>Gymnopilus</taxon>
    </lineage>
</organism>
<name>A0A409VPR3_9AGAR</name>
<feature type="region of interest" description="Disordered" evidence="1">
    <location>
        <begin position="705"/>
        <end position="754"/>
    </location>
</feature>
<feature type="compositionally biased region" description="Polar residues" evidence="1">
    <location>
        <begin position="187"/>
        <end position="197"/>
    </location>
</feature>
<evidence type="ECO:0000256" key="1">
    <source>
        <dbReference type="SAM" id="MobiDB-lite"/>
    </source>
</evidence>
<sequence length="1232" mass="129781">MDLTFVLLSVLALLNLLAAPSSPAFGSILLKMTVPNQATYPLAFQTPASASSGVVVPSFDGSVLHTQSQPQSLSSVSPPSPVSFNSPIVSPEGGNAMLEGEDRPASPTPEEREARRKAKGKMRAIDPPMEEDSIPENNWPRNAFFPEDEEAAAALSNLSAVAQAPFASTSVTPTSCGTAPQPPQPVSLPTGSPTDALSPSRAHSREIKRLPKSKTGPVTIVPLSSPPQSLDAGAVQNDDDLLASDLEQQLANLANPQSPALFDEERRATDEQSTQVILEDYRSKRNEAQRSRNPPLGPPTSNIFAPPVTLNNGPEQHAIQPAAGLTPSQNSIPGSPADSPAMQVESAEIPLPSVAPTLRVASIKLGDAPFAAIKSFPQPTQDDYKKLAANAPANKSTPPRHGNATSQIPRVPPAKAMDIDRGSPARSLATTSTPIRPSMASSPATTRQQTSSGTVTSPADPSRTSRVASNVSHNSAGSRSGMKPASNRSPAGSGKHTVQQKPGLSVKEVEEPDSEGEDEGAADDLIAEMKARIRARDARRMNTDSVSPASPSASATSSTSPHPMQPAAQIAGPSASPSYSRDSPPRAVNGMASDSQRGIKAVSGQPDKMSNPRAGSASPLVPGASEGATKTTNKETKGNKSISSLDAGPSTATALLKIEIWTHTMAYSKRHEGAARAINNNHTTTVTDSAALSSAAKIPILDHATSQSQATGLQADQEPVQDSPMDEGITSEPASTGGRPKPASSAPSAAIGDVSSSKAGDITFVDQAVDPPKVVPPPQQVGQDRAMLMTSVEDVTMDLGALGKQASPPDAVNIVAPSLPSFHCLKDPASEGRDIPGTFPTAMEEDTSTAFYATKPKSLDAWSRRQVMYSFWNYFHGKAHLLAAGFVPNFPTYLDEDSQMLSAEDAYFVEKFCHVRDPNALESATLHRMPTSDVDSLMQSVAEESLYDSPLYDGLIEGLVTDFAALSVIDDGAMDTPTYMDTDEDITMSECPSSDNNCSRTNMAASAKGHGIPQSTEGTAEAADVPMDLDEAEAPPPVPTTPINLGAEEQALAPPVTPVVGASSRDDPQNISTANTPEETKPIEVRPPSEAVRRRRVVISTPPQPPFRPRPRGMAEGPRGTKYRVVALDMEPPTEAAPPQDHSDVVTSRKTLSLVEEKTSQPRIHHKESRPHSQVHLEDASTSKAMGQSLTELSKVSESQVSVKPHRVCPLPPPIYTPVLGLFRRLAVALGA</sequence>
<feature type="region of interest" description="Disordered" evidence="1">
    <location>
        <begin position="990"/>
        <end position="1021"/>
    </location>
</feature>
<evidence type="ECO:0000256" key="2">
    <source>
        <dbReference type="SAM" id="SignalP"/>
    </source>
</evidence>
<feature type="region of interest" description="Disordered" evidence="1">
    <location>
        <begin position="66"/>
        <end position="138"/>
    </location>
</feature>
<dbReference type="EMBL" id="NHYE01005600">
    <property type="protein sequence ID" value="PPQ68219.1"/>
    <property type="molecule type" value="Genomic_DNA"/>
</dbReference>
<dbReference type="AlphaFoldDB" id="A0A409VPR3"/>
<feature type="compositionally biased region" description="Basic and acidic residues" evidence="1">
    <location>
        <begin position="281"/>
        <end position="290"/>
    </location>
</feature>
<keyword evidence="4" id="KW-1185">Reference proteome</keyword>
<feature type="compositionally biased region" description="Polar residues" evidence="1">
    <location>
        <begin position="990"/>
        <end position="1004"/>
    </location>
</feature>
<feature type="signal peptide" evidence="2">
    <location>
        <begin position="1"/>
        <end position="18"/>
    </location>
</feature>
<feature type="compositionally biased region" description="Polar residues" evidence="1">
    <location>
        <begin position="428"/>
        <end position="478"/>
    </location>
</feature>
<feature type="compositionally biased region" description="Low complexity" evidence="1">
    <location>
        <begin position="67"/>
        <end position="91"/>
    </location>
</feature>
<evidence type="ECO:0000313" key="3">
    <source>
        <dbReference type="EMBL" id="PPQ68219.1"/>
    </source>
</evidence>
<feature type="compositionally biased region" description="Basic and acidic residues" evidence="1">
    <location>
        <begin position="527"/>
        <end position="542"/>
    </location>
</feature>
<feature type="region of interest" description="Disordered" evidence="1">
    <location>
        <begin position="1057"/>
        <end position="1092"/>
    </location>
</feature>
<comment type="caution">
    <text evidence="3">The sequence shown here is derived from an EMBL/GenBank/DDBJ whole genome shotgun (WGS) entry which is preliminary data.</text>
</comment>
<feature type="compositionally biased region" description="Basic and acidic residues" evidence="1">
    <location>
        <begin position="100"/>
        <end position="114"/>
    </location>
</feature>
<keyword evidence="2" id="KW-0732">Signal</keyword>